<dbReference type="Gene3D" id="3.10.180.10">
    <property type="entry name" value="2,3-Dihydroxybiphenyl 1,2-Dioxygenase, domain 1"/>
    <property type="match status" value="1"/>
</dbReference>
<comment type="caution">
    <text evidence="2">The sequence shown here is derived from an EMBL/GenBank/DDBJ whole genome shotgun (WGS) entry which is preliminary data.</text>
</comment>
<evidence type="ECO:0000313" key="2">
    <source>
        <dbReference type="EMBL" id="MDR4306821.1"/>
    </source>
</evidence>
<proteinExistence type="predicted"/>
<feature type="domain" description="PhnB-like" evidence="1">
    <location>
        <begin position="3"/>
        <end position="133"/>
    </location>
</feature>
<dbReference type="RefSeq" id="WP_309391044.1">
    <property type="nucleotide sequence ID" value="NZ_JADBEO010000016.1"/>
</dbReference>
<dbReference type="Proteomes" id="UP001181622">
    <property type="component" value="Unassembled WGS sequence"/>
</dbReference>
<dbReference type="SUPFAM" id="SSF54593">
    <property type="entry name" value="Glyoxalase/Bleomycin resistance protein/Dihydroxybiphenyl dioxygenase"/>
    <property type="match status" value="1"/>
</dbReference>
<sequence>MHVQPYLYFSGRTEEALAFYGTALGAERGMLLRFNDSPEPHPEGMIPAGWGDKVMHCSFKVGETEILASDGCSEAGARSGFALALSVKDAEEAAARFAALSEGGQVMMPLGKTFFSPAFGMVTDRFGVAWSVVAAAEGVARAAA</sequence>
<keyword evidence="3" id="KW-1185">Reference proteome</keyword>
<dbReference type="PANTHER" id="PTHR33990:SF1">
    <property type="entry name" value="PROTEIN YJDN"/>
    <property type="match status" value="1"/>
</dbReference>
<gene>
    <name evidence="2" type="ORF">IHQ68_09340</name>
</gene>
<reference evidence="2" key="1">
    <citation type="submission" date="2020-10" db="EMBL/GenBank/DDBJ databases">
        <authorList>
            <person name="Abbas A."/>
            <person name="Razzaq R."/>
            <person name="Waqas M."/>
            <person name="Abbas N."/>
            <person name="Nielsen T.K."/>
            <person name="Hansen L.H."/>
            <person name="Hussain S."/>
            <person name="Shahid M."/>
        </authorList>
    </citation>
    <scope>NUCLEOTIDE SEQUENCE</scope>
    <source>
        <strain evidence="2">S14</strain>
    </source>
</reference>
<dbReference type="Pfam" id="PF06983">
    <property type="entry name" value="3-dmu-9_3-mt"/>
    <property type="match status" value="1"/>
</dbReference>
<name>A0ABU1DFB8_9HYPH</name>
<evidence type="ECO:0000259" key="1">
    <source>
        <dbReference type="Pfam" id="PF06983"/>
    </source>
</evidence>
<dbReference type="InterPro" id="IPR028973">
    <property type="entry name" value="PhnB-like"/>
</dbReference>
<dbReference type="InterPro" id="IPR029068">
    <property type="entry name" value="Glyas_Bleomycin-R_OHBP_Dase"/>
</dbReference>
<evidence type="ECO:0000313" key="3">
    <source>
        <dbReference type="Proteomes" id="UP001181622"/>
    </source>
</evidence>
<dbReference type="PANTHER" id="PTHR33990">
    <property type="entry name" value="PROTEIN YJDN-RELATED"/>
    <property type="match status" value="1"/>
</dbReference>
<organism evidence="2 3">
    <name type="scientific">Chelatococcus sambhunathii</name>
    <dbReference type="NCBI Taxonomy" id="363953"/>
    <lineage>
        <taxon>Bacteria</taxon>
        <taxon>Pseudomonadati</taxon>
        <taxon>Pseudomonadota</taxon>
        <taxon>Alphaproteobacteria</taxon>
        <taxon>Hyphomicrobiales</taxon>
        <taxon>Chelatococcaceae</taxon>
        <taxon>Chelatococcus</taxon>
    </lineage>
</organism>
<accession>A0ABU1DFB8</accession>
<protein>
    <submittedName>
        <fullName evidence="2">VOC family protein</fullName>
    </submittedName>
</protein>
<dbReference type="EMBL" id="JADBEO010000016">
    <property type="protein sequence ID" value="MDR4306821.1"/>
    <property type="molecule type" value="Genomic_DNA"/>
</dbReference>
<dbReference type="CDD" id="cd06588">
    <property type="entry name" value="PhnB_like"/>
    <property type="match status" value="1"/>
</dbReference>